<dbReference type="InterPro" id="IPR005123">
    <property type="entry name" value="Oxoglu/Fe-dep_dioxygenase_dom"/>
</dbReference>
<dbReference type="Gene3D" id="6.10.140.1460">
    <property type="match status" value="1"/>
</dbReference>
<protein>
    <recommendedName>
        <fullName evidence="5">procollagen-proline 4-dioxygenase</fullName>
        <ecNumber evidence="5">1.14.11.2</ecNumber>
    </recommendedName>
</protein>
<accession>A0AAV2R6D4</accession>
<evidence type="ECO:0000256" key="11">
    <source>
        <dbReference type="ARBA" id="ARBA00023004"/>
    </source>
</evidence>
<dbReference type="EC" id="1.14.11.2" evidence="5"/>
<comment type="function">
    <text evidence="2">Catalyzes the post-translational formation of 4-hydroxyproline in -Xaa-Pro-Gly- sequences in collagens and other proteins.</text>
</comment>
<dbReference type="InterPro" id="IPR013547">
    <property type="entry name" value="P4H_N"/>
</dbReference>
<comment type="subcellular location">
    <subcellularLocation>
        <location evidence="3">Endoplasmic reticulum lumen</location>
    </subcellularLocation>
</comment>
<evidence type="ECO:0000256" key="6">
    <source>
        <dbReference type="ARBA" id="ARBA00022723"/>
    </source>
</evidence>
<evidence type="ECO:0000256" key="4">
    <source>
        <dbReference type="ARBA" id="ARBA00006511"/>
    </source>
</evidence>
<dbReference type="PANTHER" id="PTHR10869:SF244">
    <property type="entry name" value="PROLYL 4-HYDROXYLASE SUBUNIT ALPHA-2"/>
    <property type="match status" value="1"/>
</dbReference>
<dbReference type="InterPro" id="IPR011990">
    <property type="entry name" value="TPR-like_helical_dom_sf"/>
</dbReference>
<evidence type="ECO:0000256" key="3">
    <source>
        <dbReference type="ARBA" id="ARBA00004319"/>
    </source>
</evidence>
<dbReference type="Pfam" id="PF08336">
    <property type="entry name" value="P4Ha_N"/>
    <property type="match status" value="1"/>
</dbReference>
<evidence type="ECO:0000313" key="17">
    <source>
        <dbReference type="Proteomes" id="UP001497623"/>
    </source>
</evidence>
<evidence type="ECO:0000259" key="15">
    <source>
        <dbReference type="PROSITE" id="PS51471"/>
    </source>
</evidence>
<name>A0AAV2R6D4_MEGNR</name>
<evidence type="ECO:0000256" key="13">
    <source>
        <dbReference type="SAM" id="MobiDB-lite"/>
    </source>
</evidence>
<sequence>MFRNTGLRMLVTMLTSVSTGSTVSTGPRIFRRYLSAYEQVAAEQVTTEEGIVERLAGNPLHSFHLIKRMTVDWKHIEANVNNDNWKDVTKAMAGVEQLPLMIPEEDDLHGASQALVRLHDTYNLNMSQLVEGNIGGVKSFAELSAQDCLYIGKHSFNLQLYRRAVQWFEEAYILAGKEHNVTVSQGQVSEFLNTALRAHEKITAESGGNKEKPRQLAGAGSGSSGDGTTNVASDPNKGISSDHKAWEDADNFQALCRGENLRSEAYISSLTCYYDHRGEAYFYLMPAKVERLHHEPEILKFHHMLSDAEIRQIKEIAKPLLARSMVQGKQGKGNTVSNTRTSKVAWLDDSLRPLFQRISRRISLITGLSLDIQQKHAELLQVANYGVGGHYNPHVDYLLADKTEYELKHNIDPRELNMGDRIATFMFYLNDVSLGGATAFPRLGAAAWPSKGSAVFWYNLRRSGAGDTRTLHGACPVLHGSKWVSNKWIREKGQFLRRSCGRTPDA</sequence>
<organism evidence="16 17">
    <name type="scientific">Meganyctiphanes norvegica</name>
    <name type="common">Northern krill</name>
    <name type="synonym">Thysanopoda norvegica</name>
    <dbReference type="NCBI Taxonomy" id="48144"/>
    <lineage>
        <taxon>Eukaryota</taxon>
        <taxon>Metazoa</taxon>
        <taxon>Ecdysozoa</taxon>
        <taxon>Arthropoda</taxon>
        <taxon>Crustacea</taxon>
        <taxon>Multicrustacea</taxon>
        <taxon>Malacostraca</taxon>
        <taxon>Eumalacostraca</taxon>
        <taxon>Eucarida</taxon>
        <taxon>Euphausiacea</taxon>
        <taxon>Euphausiidae</taxon>
        <taxon>Meganyctiphanes</taxon>
    </lineage>
</organism>
<evidence type="ECO:0000256" key="5">
    <source>
        <dbReference type="ARBA" id="ARBA00012269"/>
    </source>
</evidence>
<feature type="signal peptide" evidence="14">
    <location>
        <begin position="1"/>
        <end position="20"/>
    </location>
</feature>
<evidence type="ECO:0000256" key="10">
    <source>
        <dbReference type="ARBA" id="ARBA00023002"/>
    </source>
</evidence>
<comment type="similarity">
    <text evidence="4">Belongs to the P4HA family.</text>
</comment>
<comment type="cofactor">
    <cofactor evidence="1">
        <name>L-ascorbate</name>
        <dbReference type="ChEBI" id="CHEBI:38290"/>
    </cofactor>
</comment>
<reference evidence="16 17" key="1">
    <citation type="submission" date="2024-05" db="EMBL/GenBank/DDBJ databases">
        <authorList>
            <person name="Wallberg A."/>
        </authorList>
    </citation>
    <scope>NUCLEOTIDE SEQUENCE [LARGE SCALE GENOMIC DNA]</scope>
</reference>
<dbReference type="InterPro" id="IPR045054">
    <property type="entry name" value="P4HA-like"/>
</dbReference>
<evidence type="ECO:0000256" key="8">
    <source>
        <dbReference type="ARBA" id="ARBA00022896"/>
    </source>
</evidence>
<dbReference type="GO" id="GO:0005788">
    <property type="term" value="C:endoplasmic reticulum lumen"/>
    <property type="evidence" value="ECO:0007669"/>
    <property type="project" value="UniProtKB-SubCell"/>
</dbReference>
<dbReference type="GO" id="GO:0031418">
    <property type="term" value="F:L-ascorbic acid binding"/>
    <property type="evidence" value="ECO:0007669"/>
    <property type="project" value="UniProtKB-KW"/>
</dbReference>
<dbReference type="InterPro" id="IPR044862">
    <property type="entry name" value="Pro_4_hyd_alph_FE2OG_OXY"/>
</dbReference>
<dbReference type="Pfam" id="PF13640">
    <property type="entry name" value="2OG-FeII_Oxy_3"/>
    <property type="match status" value="1"/>
</dbReference>
<evidence type="ECO:0000256" key="12">
    <source>
        <dbReference type="ARBA" id="ARBA00023180"/>
    </source>
</evidence>
<dbReference type="GO" id="GO:0005506">
    <property type="term" value="F:iron ion binding"/>
    <property type="evidence" value="ECO:0007669"/>
    <property type="project" value="InterPro"/>
</dbReference>
<keyword evidence="17" id="KW-1185">Reference proteome</keyword>
<dbReference type="AlphaFoldDB" id="A0AAV2R6D4"/>
<dbReference type="EMBL" id="CAXKWB010015513">
    <property type="protein sequence ID" value="CAL4114011.1"/>
    <property type="molecule type" value="Genomic_DNA"/>
</dbReference>
<feature type="chain" id="PRO_5043539486" description="procollagen-proline 4-dioxygenase" evidence="14">
    <location>
        <begin position="21"/>
        <end position="506"/>
    </location>
</feature>
<dbReference type="PROSITE" id="PS51471">
    <property type="entry name" value="FE2OG_OXY"/>
    <property type="match status" value="1"/>
</dbReference>
<feature type="domain" description="Fe2OG dioxygenase" evidence="15">
    <location>
        <begin position="375"/>
        <end position="491"/>
    </location>
</feature>
<evidence type="ECO:0000256" key="7">
    <source>
        <dbReference type="ARBA" id="ARBA00022824"/>
    </source>
</evidence>
<gene>
    <name evidence="16" type="ORF">MNOR_LOCUS20246</name>
</gene>
<evidence type="ECO:0000256" key="14">
    <source>
        <dbReference type="SAM" id="SignalP"/>
    </source>
</evidence>
<keyword evidence="11" id="KW-0408">Iron</keyword>
<keyword evidence="7" id="KW-0256">Endoplasmic reticulum</keyword>
<keyword evidence="6" id="KW-0479">Metal-binding</keyword>
<evidence type="ECO:0000313" key="16">
    <source>
        <dbReference type="EMBL" id="CAL4114011.1"/>
    </source>
</evidence>
<keyword evidence="9" id="KW-0223">Dioxygenase</keyword>
<dbReference type="InterPro" id="IPR006620">
    <property type="entry name" value="Pro_4_hyd_alph"/>
</dbReference>
<evidence type="ECO:0000256" key="2">
    <source>
        <dbReference type="ARBA" id="ARBA00002035"/>
    </source>
</evidence>
<evidence type="ECO:0000256" key="9">
    <source>
        <dbReference type="ARBA" id="ARBA00022964"/>
    </source>
</evidence>
<evidence type="ECO:0000256" key="1">
    <source>
        <dbReference type="ARBA" id="ARBA00001961"/>
    </source>
</evidence>
<keyword evidence="8" id="KW-0847">Vitamin C</keyword>
<dbReference type="SMART" id="SM00702">
    <property type="entry name" value="P4Hc"/>
    <property type="match status" value="1"/>
</dbReference>
<comment type="caution">
    <text evidence="16">The sequence shown here is derived from an EMBL/GenBank/DDBJ whole genome shotgun (WGS) entry which is preliminary data.</text>
</comment>
<dbReference type="GO" id="GO:0004656">
    <property type="term" value="F:procollagen-proline 4-dioxygenase activity"/>
    <property type="evidence" value="ECO:0007669"/>
    <property type="project" value="UniProtKB-EC"/>
</dbReference>
<feature type="compositionally biased region" description="Basic and acidic residues" evidence="13">
    <location>
        <begin position="202"/>
        <end position="214"/>
    </location>
</feature>
<keyword evidence="14" id="KW-0732">Signal</keyword>
<feature type="region of interest" description="Disordered" evidence="13">
    <location>
        <begin position="202"/>
        <end position="243"/>
    </location>
</feature>
<dbReference type="Gene3D" id="1.25.40.10">
    <property type="entry name" value="Tetratricopeptide repeat domain"/>
    <property type="match status" value="1"/>
</dbReference>
<dbReference type="Proteomes" id="UP001497623">
    <property type="component" value="Unassembled WGS sequence"/>
</dbReference>
<dbReference type="FunFam" id="2.60.120.620:FF:000011">
    <property type="entry name" value="Prolyl alpha subunit"/>
    <property type="match status" value="1"/>
</dbReference>
<proteinExistence type="inferred from homology"/>
<dbReference type="PANTHER" id="PTHR10869">
    <property type="entry name" value="PROLYL 4-HYDROXYLASE ALPHA SUBUNIT"/>
    <property type="match status" value="1"/>
</dbReference>
<keyword evidence="10" id="KW-0560">Oxidoreductase</keyword>
<keyword evidence="12" id="KW-0325">Glycoprotein</keyword>
<dbReference type="Gene3D" id="2.60.120.620">
    <property type="entry name" value="q2cbj1_9rhob like domain"/>
    <property type="match status" value="1"/>
</dbReference>